<dbReference type="Pfam" id="PF00067">
    <property type="entry name" value="p450"/>
    <property type="match status" value="1"/>
</dbReference>
<dbReference type="EMBL" id="BPQB01000069">
    <property type="protein sequence ID" value="GJE97219.1"/>
    <property type="molecule type" value="Genomic_DNA"/>
</dbReference>
<evidence type="ECO:0000256" key="2">
    <source>
        <dbReference type="ARBA" id="ARBA00005179"/>
    </source>
</evidence>
<keyword evidence="6" id="KW-0560">Oxidoreductase</keyword>
<comment type="similarity">
    <text evidence="3">Belongs to the cytochrome P450 family.</text>
</comment>
<protein>
    <submittedName>
        <fullName evidence="10">Cytochrome P450</fullName>
    </submittedName>
</protein>
<dbReference type="CDD" id="cd11069">
    <property type="entry name" value="CYP_FUM15-like"/>
    <property type="match status" value="1"/>
</dbReference>
<dbReference type="PANTHER" id="PTHR24305:SF166">
    <property type="entry name" value="CYTOCHROME P450 12A4, MITOCHONDRIAL-RELATED"/>
    <property type="match status" value="1"/>
</dbReference>
<comment type="pathway">
    <text evidence="2">Secondary metabolite biosynthesis.</text>
</comment>
<dbReference type="PANTHER" id="PTHR24305">
    <property type="entry name" value="CYTOCHROME P450"/>
    <property type="match status" value="1"/>
</dbReference>
<evidence type="ECO:0000313" key="11">
    <source>
        <dbReference type="Proteomes" id="UP000703269"/>
    </source>
</evidence>
<comment type="caution">
    <text evidence="10">The sequence shown here is derived from an EMBL/GenBank/DDBJ whole genome shotgun (WGS) entry which is preliminary data.</text>
</comment>
<dbReference type="Proteomes" id="UP000703269">
    <property type="component" value="Unassembled WGS sequence"/>
</dbReference>
<evidence type="ECO:0000313" key="10">
    <source>
        <dbReference type="EMBL" id="GJE97219.1"/>
    </source>
</evidence>
<dbReference type="InterPro" id="IPR002401">
    <property type="entry name" value="Cyt_P450_E_grp-I"/>
</dbReference>
<keyword evidence="8" id="KW-0503">Monooxygenase</keyword>
<evidence type="ECO:0000256" key="5">
    <source>
        <dbReference type="ARBA" id="ARBA00022723"/>
    </source>
</evidence>
<evidence type="ECO:0000256" key="9">
    <source>
        <dbReference type="PIRSR" id="PIRSR602401-1"/>
    </source>
</evidence>
<dbReference type="GO" id="GO:0020037">
    <property type="term" value="F:heme binding"/>
    <property type="evidence" value="ECO:0007669"/>
    <property type="project" value="InterPro"/>
</dbReference>
<dbReference type="InterPro" id="IPR001128">
    <property type="entry name" value="Cyt_P450"/>
</dbReference>
<dbReference type="AlphaFoldDB" id="A0A9P3GPP5"/>
<keyword evidence="4 9" id="KW-0349">Heme</keyword>
<dbReference type="PRINTS" id="PR00463">
    <property type="entry name" value="EP450I"/>
</dbReference>
<dbReference type="GO" id="GO:0004497">
    <property type="term" value="F:monooxygenase activity"/>
    <property type="evidence" value="ECO:0007669"/>
    <property type="project" value="UniProtKB-KW"/>
</dbReference>
<keyword evidence="11" id="KW-1185">Reference proteome</keyword>
<evidence type="ECO:0000256" key="7">
    <source>
        <dbReference type="ARBA" id="ARBA00023004"/>
    </source>
</evidence>
<accession>A0A9P3GPP5</accession>
<dbReference type="GO" id="GO:0016705">
    <property type="term" value="F:oxidoreductase activity, acting on paired donors, with incorporation or reduction of molecular oxygen"/>
    <property type="evidence" value="ECO:0007669"/>
    <property type="project" value="InterPro"/>
</dbReference>
<comment type="cofactor">
    <cofactor evidence="1 9">
        <name>heme</name>
        <dbReference type="ChEBI" id="CHEBI:30413"/>
    </cofactor>
</comment>
<evidence type="ECO:0000256" key="3">
    <source>
        <dbReference type="ARBA" id="ARBA00010617"/>
    </source>
</evidence>
<dbReference type="Gene3D" id="1.10.630.10">
    <property type="entry name" value="Cytochrome P450"/>
    <property type="match status" value="1"/>
</dbReference>
<evidence type="ECO:0000256" key="6">
    <source>
        <dbReference type="ARBA" id="ARBA00023002"/>
    </source>
</evidence>
<keyword evidence="5 9" id="KW-0479">Metal-binding</keyword>
<organism evidence="10 11">
    <name type="scientific">Phanerochaete sordida</name>
    <dbReference type="NCBI Taxonomy" id="48140"/>
    <lineage>
        <taxon>Eukaryota</taxon>
        <taxon>Fungi</taxon>
        <taxon>Dikarya</taxon>
        <taxon>Basidiomycota</taxon>
        <taxon>Agaricomycotina</taxon>
        <taxon>Agaricomycetes</taxon>
        <taxon>Polyporales</taxon>
        <taxon>Phanerochaetaceae</taxon>
        <taxon>Phanerochaete</taxon>
    </lineage>
</organism>
<feature type="binding site" description="axial binding residue" evidence="9">
    <location>
        <position position="496"/>
    </location>
    <ligand>
        <name>heme</name>
        <dbReference type="ChEBI" id="CHEBI:30413"/>
    </ligand>
    <ligandPart>
        <name>Fe</name>
        <dbReference type="ChEBI" id="CHEBI:18248"/>
    </ligandPart>
</feature>
<evidence type="ECO:0000256" key="8">
    <source>
        <dbReference type="ARBA" id="ARBA00023033"/>
    </source>
</evidence>
<evidence type="ECO:0000256" key="1">
    <source>
        <dbReference type="ARBA" id="ARBA00001971"/>
    </source>
</evidence>
<proteinExistence type="inferred from homology"/>
<dbReference type="OrthoDB" id="1470350at2759"/>
<dbReference type="InterPro" id="IPR050121">
    <property type="entry name" value="Cytochrome_P450_monoxygenase"/>
</dbReference>
<sequence>MSLVRSAAPWAALGVVLWFIWKLIRHYFPSSLDNIPGPSSHSVLKGSMDRAQKLDGWPFLEQLTDDYGQVVKITGLLHKRALWVFDPTALHHIVLKDQDIYEELPSVITGRKLFVGLGLFTTIGDHHRRQRKLLNPVFSVAHMRRLTPIFYEVTNRLRAGIEDQLRLSTSSDVDLLNWMGRAALELIGQGGFGHSFDPLVEDVPNDFANAIKDFIPVSARLILFLVFLPFFRPLVDACERRPALAAFVGRCFARVPHAGLRRLKAITDVLDRTSRAIYAAKRAALESEDPETKMRVLEGRDLMSVLLRENMSADAADRLPEHEIIAQITTFTFAGTDTTSNALARILHLLCLHVDVQEKLRAEVLEARAQNGGRDLEYDELVALPYLDAICRETLRLFPPVPFVSRVCTRDAVLPLSAPLPLRDGSTTQAVHVPAGTTVVIAIHSANRSKDIWGEDAREWNPERWLEGKLPGSVTEAKIPGVYSNLMTFTGGGRSCIGFKFSQLEMKVVLAMLVSSFRLSLCKGANADIVWNRAPIAYPTVGSVGMAPRLPVQLEPLSG</sequence>
<dbReference type="InterPro" id="IPR036396">
    <property type="entry name" value="Cyt_P450_sf"/>
</dbReference>
<evidence type="ECO:0000256" key="4">
    <source>
        <dbReference type="ARBA" id="ARBA00022617"/>
    </source>
</evidence>
<name>A0A9P3GPP5_9APHY</name>
<gene>
    <name evidence="10" type="ORF">PsYK624_134320</name>
</gene>
<keyword evidence="7 9" id="KW-0408">Iron</keyword>
<reference evidence="10 11" key="1">
    <citation type="submission" date="2021-08" db="EMBL/GenBank/DDBJ databases">
        <title>Draft Genome Sequence of Phanerochaete sordida strain YK-624.</title>
        <authorList>
            <person name="Mori T."/>
            <person name="Dohra H."/>
            <person name="Suzuki T."/>
            <person name="Kawagishi H."/>
            <person name="Hirai H."/>
        </authorList>
    </citation>
    <scope>NUCLEOTIDE SEQUENCE [LARGE SCALE GENOMIC DNA]</scope>
    <source>
        <strain evidence="10 11">YK-624</strain>
    </source>
</reference>
<dbReference type="GO" id="GO:0005506">
    <property type="term" value="F:iron ion binding"/>
    <property type="evidence" value="ECO:0007669"/>
    <property type="project" value="InterPro"/>
</dbReference>
<dbReference type="SUPFAM" id="SSF48264">
    <property type="entry name" value="Cytochrome P450"/>
    <property type="match status" value="1"/>
</dbReference>
<dbReference type="PRINTS" id="PR00385">
    <property type="entry name" value="P450"/>
</dbReference>